<dbReference type="Proteomes" id="UP001479290">
    <property type="component" value="Unassembled WGS sequence"/>
</dbReference>
<organism evidence="1 2">
    <name type="scientific">Culter alburnus</name>
    <name type="common">Topmouth culter</name>
    <dbReference type="NCBI Taxonomy" id="194366"/>
    <lineage>
        <taxon>Eukaryota</taxon>
        <taxon>Metazoa</taxon>
        <taxon>Chordata</taxon>
        <taxon>Craniata</taxon>
        <taxon>Vertebrata</taxon>
        <taxon>Euteleostomi</taxon>
        <taxon>Actinopterygii</taxon>
        <taxon>Neopterygii</taxon>
        <taxon>Teleostei</taxon>
        <taxon>Ostariophysi</taxon>
        <taxon>Cypriniformes</taxon>
        <taxon>Xenocyprididae</taxon>
        <taxon>Xenocypridinae</taxon>
        <taxon>Culter</taxon>
    </lineage>
</organism>
<name>A0AAW1YY15_CULAL</name>
<comment type="caution">
    <text evidence="1">The sequence shown here is derived from an EMBL/GenBank/DDBJ whole genome shotgun (WGS) entry which is preliminary data.</text>
</comment>
<dbReference type="EMBL" id="JAWDJR010000023">
    <property type="protein sequence ID" value="KAK9953553.1"/>
    <property type="molecule type" value="Genomic_DNA"/>
</dbReference>
<feature type="non-terminal residue" evidence="1">
    <location>
        <position position="118"/>
    </location>
</feature>
<accession>A0AAW1YY15</accession>
<reference evidence="1 2" key="1">
    <citation type="submission" date="2024-05" db="EMBL/GenBank/DDBJ databases">
        <title>A high-quality chromosomal-level genome assembly of Topmouth culter (Culter alburnus).</title>
        <authorList>
            <person name="Zhao H."/>
        </authorList>
    </citation>
    <scope>NUCLEOTIDE SEQUENCE [LARGE SCALE GENOMIC DNA]</scope>
    <source>
        <strain evidence="1">CATC2023</strain>
        <tissue evidence="1">Muscle</tissue>
    </source>
</reference>
<proteinExistence type="predicted"/>
<evidence type="ECO:0000313" key="2">
    <source>
        <dbReference type="Proteomes" id="UP001479290"/>
    </source>
</evidence>
<dbReference type="AlphaFoldDB" id="A0AAW1YY15"/>
<keyword evidence="2" id="KW-1185">Reference proteome</keyword>
<protein>
    <submittedName>
        <fullName evidence="1">Uncharacterized protein</fullName>
    </submittedName>
</protein>
<gene>
    <name evidence="1" type="ORF">ABG768_017537</name>
</gene>
<sequence>MQIFKRADLPHITDGHHVKAEQQSSASVIIKEKPVPGTAVYQQHIVSSSSNSHEALIVTSTSSTALHSCLSSGNSILIGCRVNASTCLPLNLAHLTSLPTVHRPSVDTRSHAQSKPLP</sequence>
<evidence type="ECO:0000313" key="1">
    <source>
        <dbReference type="EMBL" id="KAK9953553.1"/>
    </source>
</evidence>